<dbReference type="NCBIfam" id="TIGR00756">
    <property type="entry name" value="PPR"/>
    <property type="match status" value="2"/>
</dbReference>
<name>A0A8T1WSP1_9STRA</name>
<evidence type="ECO:0000256" key="1">
    <source>
        <dbReference type="ARBA" id="ARBA00022737"/>
    </source>
</evidence>
<dbReference type="InterPro" id="IPR002885">
    <property type="entry name" value="PPR_rpt"/>
</dbReference>
<feature type="compositionally biased region" description="Basic and acidic residues" evidence="3">
    <location>
        <begin position="326"/>
        <end position="336"/>
    </location>
</feature>
<accession>A0A8T1WSP1</accession>
<proteinExistence type="predicted"/>
<comment type="caution">
    <text evidence="5">The sequence shown here is derived from an EMBL/GenBank/DDBJ whole genome shotgun (WGS) entry which is preliminary data.</text>
</comment>
<dbReference type="AlphaFoldDB" id="A0A8T1WSP1"/>
<evidence type="ECO:0000313" key="6">
    <source>
        <dbReference type="Proteomes" id="UP000693981"/>
    </source>
</evidence>
<keyword evidence="6" id="KW-1185">Reference proteome</keyword>
<dbReference type="Proteomes" id="UP000693981">
    <property type="component" value="Unassembled WGS sequence"/>
</dbReference>
<dbReference type="PROSITE" id="PS51375">
    <property type="entry name" value="PPR"/>
    <property type="match status" value="1"/>
</dbReference>
<dbReference type="PANTHER" id="PTHR47938">
    <property type="entry name" value="RESPIRATORY COMPLEX I CHAPERONE (CIA84), PUTATIVE (AFU_ORTHOLOGUE AFUA_2G06020)-RELATED"/>
    <property type="match status" value="1"/>
</dbReference>
<evidence type="ECO:0000313" key="5">
    <source>
        <dbReference type="EMBL" id="KAG7396505.1"/>
    </source>
</evidence>
<dbReference type="OrthoDB" id="185462at2759"/>
<evidence type="ECO:0000256" key="3">
    <source>
        <dbReference type="SAM" id="MobiDB-lite"/>
    </source>
</evidence>
<sequence length="613" mass="68382">MNTALKAHITSLANGAGGNRQERLNNVLQALSFFEWCTESQAINPVAATYYSLFRLFNVYHEGSNDSSKPTGTGDVSEDDEEFDENREVELNSWIVEFISTTCSDAPITSLDVGVFNAAFDYFYRHGDADGALALFNLMAKRGLPPDDSTLGLIFATCANSDQNEVGLKFLEHAMNQVDFKPSLNVLNGAIQMCANSNNPDGAVELFRAIESADAYGPTVDTYEQVVRAYARVGDIASAWGIANEMERSLNKVPTGIYNRVMQACAVAGSPERALEMLDRMRCSNGVAPPDVVSYNMALKAVVVSGVHEGEDDDDDEDEADLDENGSYRDLDREGNESTDENVEWNGKLESGDVKDQDTLEDDTDEGYELERRERSLWTRTIVVDLVEEMCRSRRSKPDEVTYERAIAACSAYEDPEGVVIIFDKLIGRKKGGKARVLKHHLVSDDSISGYLEACRSLKEKERVTEASSLLHQWHLASSQPLSLNVVTQLLDALEDIGEWRCAVRMIPEMQELFGVAPSVVLFNRAMQMCNSAGEHQLVAPIFVTMQDASAYLVFPDVESYIQRIYAEEQREDWVTATDLFVEMQKKCRSEDISHKQLQKIALGRYSLRQKNC</sequence>
<reference evidence="5" key="1">
    <citation type="submission" date="2021-02" db="EMBL/GenBank/DDBJ databases">
        <authorList>
            <person name="Palmer J.M."/>
        </authorList>
    </citation>
    <scope>NUCLEOTIDE SEQUENCE</scope>
    <source>
        <strain evidence="5">SCRP23</strain>
    </source>
</reference>
<dbReference type="GO" id="GO:0003729">
    <property type="term" value="F:mRNA binding"/>
    <property type="evidence" value="ECO:0007669"/>
    <property type="project" value="TreeGrafter"/>
</dbReference>
<feature type="region of interest" description="Disordered" evidence="3">
    <location>
        <begin position="63"/>
        <end position="83"/>
    </location>
</feature>
<dbReference type="PANTHER" id="PTHR47938:SF35">
    <property type="entry name" value="PENTATRICOPEPTIDE REPEAT-CONTAINING PROTEIN 4, MITOCHONDRIAL-RELATED"/>
    <property type="match status" value="1"/>
</dbReference>
<feature type="repeat" description="PPR" evidence="2">
    <location>
        <begin position="112"/>
        <end position="146"/>
    </location>
</feature>
<organism evidence="5 6">
    <name type="scientific">Phytophthora boehmeriae</name>
    <dbReference type="NCBI Taxonomy" id="109152"/>
    <lineage>
        <taxon>Eukaryota</taxon>
        <taxon>Sar</taxon>
        <taxon>Stramenopiles</taxon>
        <taxon>Oomycota</taxon>
        <taxon>Peronosporomycetes</taxon>
        <taxon>Peronosporales</taxon>
        <taxon>Peronosporaceae</taxon>
        <taxon>Phytophthora</taxon>
    </lineage>
</organism>
<gene>
    <name evidence="5" type="ORF">PHYBOEH_002212</name>
</gene>
<dbReference type="EMBL" id="JAGDFL010000153">
    <property type="protein sequence ID" value="KAG7396505.1"/>
    <property type="molecule type" value="Genomic_DNA"/>
</dbReference>
<evidence type="ECO:0000256" key="2">
    <source>
        <dbReference type="PROSITE-ProRule" id="PRU00708"/>
    </source>
</evidence>
<feature type="domain" description="PROP1-like PPR" evidence="4">
    <location>
        <begin position="125"/>
        <end position="283"/>
    </location>
</feature>
<feature type="region of interest" description="Disordered" evidence="3">
    <location>
        <begin position="308"/>
        <end position="368"/>
    </location>
</feature>
<feature type="compositionally biased region" description="Acidic residues" evidence="3">
    <location>
        <begin position="310"/>
        <end position="324"/>
    </location>
</feature>
<protein>
    <recommendedName>
        <fullName evidence="4">PROP1-like PPR domain-containing protein</fullName>
    </recommendedName>
</protein>
<keyword evidence="1" id="KW-0677">Repeat</keyword>
<dbReference type="InterPro" id="IPR033443">
    <property type="entry name" value="PROP1-like_PPR_dom"/>
</dbReference>
<feature type="compositionally biased region" description="Acidic residues" evidence="3">
    <location>
        <begin position="359"/>
        <end position="368"/>
    </location>
</feature>
<dbReference type="Pfam" id="PF17177">
    <property type="entry name" value="PPR_long"/>
    <property type="match status" value="1"/>
</dbReference>
<evidence type="ECO:0000259" key="4">
    <source>
        <dbReference type="Pfam" id="PF17177"/>
    </source>
</evidence>